<evidence type="ECO:0000313" key="3">
    <source>
        <dbReference type="Proteomes" id="UP001212841"/>
    </source>
</evidence>
<evidence type="ECO:0000256" key="1">
    <source>
        <dbReference type="SAM" id="MobiDB-lite"/>
    </source>
</evidence>
<organism evidence="2 3">
    <name type="scientific">Rhizophlyctis rosea</name>
    <dbReference type="NCBI Taxonomy" id="64517"/>
    <lineage>
        <taxon>Eukaryota</taxon>
        <taxon>Fungi</taxon>
        <taxon>Fungi incertae sedis</taxon>
        <taxon>Chytridiomycota</taxon>
        <taxon>Chytridiomycota incertae sedis</taxon>
        <taxon>Chytridiomycetes</taxon>
        <taxon>Rhizophlyctidales</taxon>
        <taxon>Rhizophlyctidaceae</taxon>
        <taxon>Rhizophlyctis</taxon>
    </lineage>
</organism>
<reference evidence="2" key="1">
    <citation type="submission" date="2020-05" db="EMBL/GenBank/DDBJ databases">
        <title>Phylogenomic resolution of chytrid fungi.</title>
        <authorList>
            <person name="Stajich J.E."/>
            <person name="Amses K."/>
            <person name="Simmons R."/>
            <person name="Seto K."/>
            <person name="Myers J."/>
            <person name="Bonds A."/>
            <person name="Quandt C.A."/>
            <person name="Barry K."/>
            <person name="Liu P."/>
            <person name="Grigoriev I."/>
            <person name="Longcore J.E."/>
            <person name="James T.Y."/>
        </authorList>
    </citation>
    <scope>NUCLEOTIDE SEQUENCE</scope>
    <source>
        <strain evidence="2">JEL0318</strain>
    </source>
</reference>
<feature type="region of interest" description="Disordered" evidence="1">
    <location>
        <begin position="323"/>
        <end position="356"/>
    </location>
</feature>
<dbReference type="Proteomes" id="UP001212841">
    <property type="component" value="Unassembled WGS sequence"/>
</dbReference>
<protein>
    <submittedName>
        <fullName evidence="2">Uncharacterized protein</fullName>
    </submittedName>
</protein>
<comment type="caution">
    <text evidence="2">The sequence shown here is derived from an EMBL/GenBank/DDBJ whole genome shotgun (WGS) entry which is preliminary data.</text>
</comment>
<feature type="compositionally biased region" description="Basic and acidic residues" evidence="1">
    <location>
        <begin position="245"/>
        <end position="297"/>
    </location>
</feature>
<proteinExistence type="predicted"/>
<dbReference type="EMBL" id="JADGJD010000519">
    <property type="protein sequence ID" value="KAJ3050390.1"/>
    <property type="molecule type" value="Genomic_DNA"/>
</dbReference>
<keyword evidence="3" id="KW-1185">Reference proteome</keyword>
<sequence>MGTDDNSPADPAARARGGDGVSVGIGSGSVGVGGASGSRHMGEGSESVSGVALDACISFTEPYRRSAYTVGSFVNVKWTWASDDAVLSAAAAKPVDINLVKTFIVKVQAGRACGEVVGASLGQVPLNAEAFTVKLPPLEAGPSYNFRFGNTPASYVYTPQFCITYTPVPNPNIMLPNSFTTMQATFPTSQSNTAPQSTTTPQSAAAAIASGNIASMTAALTTCKQTKHNLTSRLPRLQDSLNTAKKNENAARKELVDAEKKKKEAEAALREASQKKEAAEEALHDEEQKTKDAKEALEDVQKAIEQVDSEIWDLGAACNRATMAGVGFDGRQRDSRRRGSDDDDSDGDIRKFRRRP</sequence>
<name>A0AAD5SBK9_9FUNG</name>
<dbReference type="AlphaFoldDB" id="A0AAD5SBK9"/>
<dbReference type="SUPFAM" id="SSF57997">
    <property type="entry name" value="Tropomyosin"/>
    <property type="match status" value="1"/>
</dbReference>
<feature type="region of interest" description="Disordered" evidence="1">
    <location>
        <begin position="1"/>
        <end position="23"/>
    </location>
</feature>
<evidence type="ECO:0000313" key="2">
    <source>
        <dbReference type="EMBL" id="KAJ3050390.1"/>
    </source>
</evidence>
<feature type="region of interest" description="Disordered" evidence="1">
    <location>
        <begin position="240"/>
        <end position="297"/>
    </location>
</feature>
<feature type="compositionally biased region" description="Basic and acidic residues" evidence="1">
    <location>
        <begin position="330"/>
        <end position="340"/>
    </location>
</feature>
<accession>A0AAD5SBK9</accession>
<gene>
    <name evidence="2" type="ORF">HK097_008643</name>
</gene>